<evidence type="ECO:0000313" key="2">
    <source>
        <dbReference type="EMBL" id="NJP45650.1"/>
    </source>
</evidence>
<name>A0ABX0ZP18_9ACTN</name>
<dbReference type="EMBL" id="JAATEJ010000016">
    <property type="protein sequence ID" value="NJP45650.1"/>
    <property type="molecule type" value="Genomic_DNA"/>
</dbReference>
<sequence length="68" mass="7095">MSSDVPADRLWFKSSYSNGQGECVEVAISGERVAARDSKDPAGPALVFGAEAWTAFVHGVAHGEFPGA</sequence>
<dbReference type="InterPro" id="IPR007278">
    <property type="entry name" value="DUF397"/>
</dbReference>
<evidence type="ECO:0000259" key="1">
    <source>
        <dbReference type="Pfam" id="PF04149"/>
    </source>
</evidence>
<comment type="caution">
    <text evidence="2">The sequence shown here is derived from an EMBL/GenBank/DDBJ whole genome shotgun (WGS) entry which is preliminary data.</text>
</comment>
<feature type="domain" description="DUF397" evidence="1">
    <location>
        <begin position="11"/>
        <end position="60"/>
    </location>
</feature>
<evidence type="ECO:0000313" key="3">
    <source>
        <dbReference type="Proteomes" id="UP000734511"/>
    </source>
</evidence>
<dbReference type="RefSeq" id="WP_167984508.1">
    <property type="nucleotide sequence ID" value="NZ_JAATEJ010000016.1"/>
</dbReference>
<organism evidence="2 3">
    <name type="scientific">Actinacidiphila epipremni</name>
    <dbReference type="NCBI Taxonomy" id="2053013"/>
    <lineage>
        <taxon>Bacteria</taxon>
        <taxon>Bacillati</taxon>
        <taxon>Actinomycetota</taxon>
        <taxon>Actinomycetes</taxon>
        <taxon>Kitasatosporales</taxon>
        <taxon>Streptomycetaceae</taxon>
        <taxon>Actinacidiphila</taxon>
    </lineage>
</organism>
<gene>
    <name evidence="2" type="ORF">HCN08_19915</name>
</gene>
<dbReference type="Pfam" id="PF04149">
    <property type="entry name" value="DUF397"/>
    <property type="match status" value="1"/>
</dbReference>
<protein>
    <submittedName>
        <fullName evidence="2">DUF397 domain-containing protein</fullName>
    </submittedName>
</protein>
<reference evidence="2 3" key="1">
    <citation type="submission" date="2020-03" db="EMBL/GenBank/DDBJ databases">
        <title>WGS of actinomycetes isolated from Thailand.</title>
        <authorList>
            <person name="Thawai C."/>
        </authorList>
    </citation>
    <scope>NUCLEOTIDE SEQUENCE [LARGE SCALE GENOMIC DNA]</scope>
    <source>
        <strain evidence="2 3">PRB2-1</strain>
    </source>
</reference>
<dbReference type="Proteomes" id="UP000734511">
    <property type="component" value="Unassembled WGS sequence"/>
</dbReference>
<proteinExistence type="predicted"/>
<accession>A0ABX0ZP18</accession>
<keyword evidence="3" id="KW-1185">Reference proteome</keyword>